<sequence length="172" mass="18265">MAASFKVYQASLLASLRTLPSPRGWGFCLAVAAVTLAIMAAIGFATGLYRLTPTQPGLPLRLLTVLVIPALGEEIPFRGLLTPGPGESRRPWLAVALSTTLYTLWHVVEGLTFLKSAAPVFLRPDFLLCCAVLGLGCAITRLKTGSLWPAVLLHGALVVVWQTWLGGVSALS</sequence>
<dbReference type="GO" id="GO:0006508">
    <property type="term" value="P:proteolysis"/>
    <property type="evidence" value="ECO:0007669"/>
    <property type="project" value="UniProtKB-KW"/>
</dbReference>
<dbReference type="Proteomes" id="UP001057520">
    <property type="component" value="Chromosome"/>
</dbReference>
<dbReference type="EC" id="3.4.-.-" evidence="3"/>
<keyword evidence="1" id="KW-0812">Transmembrane</keyword>
<accession>A0ABY4ZV25</accession>
<gene>
    <name evidence="3" type="ORF">MZV50_03525</name>
</gene>
<organism evidence="3 4">
    <name type="scientific">Caulobacter segnis</name>
    <dbReference type="NCBI Taxonomy" id="88688"/>
    <lineage>
        <taxon>Bacteria</taxon>
        <taxon>Pseudomonadati</taxon>
        <taxon>Pseudomonadota</taxon>
        <taxon>Alphaproteobacteria</taxon>
        <taxon>Caulobacterales</taxon>
        <taxon>Caulobacteraceae</taxon>
        <taxon>Caulobacter</taxon>
    </lineage>
</organism>
<feature type="transmembrane region" description="Helical" evidence="1">
    <location>
        <begin position="148"/>
        <end position="171"/>
    </location>
</feature>
<keyword evidence="3" id="KW-0378">Hydrolase</keyword>
<feature type="transmembrane region" description="Helical" evidence="1">
    <location>
        <begin position="24"/>
        <end position="49"/>
    </location>
</feature>
<dbReference type="Pfam" id="PF02517">
    <property type="entry name" value="Rce1-like"/>
    <property type="match status" value="1"/>
</dbReference>
<keyword evidence="3" id="KW-0645">Protease</keyword>
<keyword evidence="1" id="KW-0472">Membrane</keyword>
<name>A0ABY4ZV25_9CAUL</name>
<feature type="domain" description="CAAX prenyl protease 2/Lysostaphin resistance protein A-like" evidence="2">
    <location>
        <begin position="58"/>
        <end position="157"/>
    </location>
</feature>
<evidence type="ECO:0000256" key="1">
    <source>
        <dbReference type="SAM" id="Phobius"/>
    </source>
</evidence>
<keyword evidence="4" id="KW-1185">Reference proteome</keyword>
<keyword evidence="1" id="KW-1133">Transmembrane helix</keyword>
<evidence type="ECO:0000313" key="3">
    <source>
        <dbReference type="EMBL" id="USQ96667.1"/>
    </source>
</evidence>
<proteinExistence type="predicted"/>
<evidence type="ECO:0000313" key="4">
    <source>
        <dbReference type="Proteomes" id="UP001057520"/>
    </source>
</evidence>
<dbReference type="GO" id="GO:0008233">
    <property type="term" value="F:peptidase activity"/>
    <property type="evidence" value="ECO:0007669"/>
    <property type="project" value="UniProtKB-KW"/>
</dbReference>
<feature type="transmembrane region" description="Helical" evidence="1">
    <location>
        <begin position="126"/>
        <end position="142"/>
    </location>
</feature>
<reference evidence="3 4" key="1">
    <citation type="submission" date="2022-04" db="EMBL/GenBank/DDBJ databases">
        <title>Genome sequence of soybean root-associated Caulobacter segnis RL271.</title>
        <authorList>
            <person name="Longley R."/>
            <person name="Bonito G."/>
            <person name="Trigodet F."/>
            <person name="Crosson S."/>
            <person name="Fiebig A."/>
        </authorList>
    </citation>
    <scope>NUCLEOTIDE SEQUENCE [LARGE SCALE GENOMIC DNA]</scope>
    <source>
        <strain evidence="3 4">RL271</strain>
    </source>
</reference>
<protein>
    <submittedName>
        <fullName evidence="3">CPBP family glutamic-type intramembrane protease</fullName>
        <ecNumber evidence="3">3.4.-.-</ecNumber>
    </submittedName>
</protein>
<dbReference type="EMBL" id="CP096040">
    <property type="protein sequence ID" value="USQ96667.1"/>
    <property type="molecule type" value="Genomic_DNA"/>
</dbReference>
<dbReference type="InterPro" id="IPR003675">
    <property type="entry name" value="Rce1/LyrA-like_dom"/>
</dbReference>
<evidence type="ECO:0000259" key="2">
    <source>
        <dbReference type="Pfam" id="PF02517"/>
    </source>
</evidence>